<dbReference type="EMBL" id="JANPWE010000006">
    <property type="protein sequence ID" value="MCR6546319.1"/>
    <property type="molecule type" value="Genomic_DNA"/>
</dbReference>
<keyword evidence="7" id="KW-1185">Reference proteome</keyword>
<evidence type="ECO:0000256" key="3">
    <source>
        <dbReference type="ARBA" id="ARBA00022989"/>
    </source>
</evidence>
<dbReference type="PANTHER" id="PTHR43483:SF3">
    <property type="entry name" value="MEMBRANE TRANSPORTER PROTEIN HI_0806-RELATED"/>
    <property type="match status" value="1"/>
</dbReference>
<feature type="transmembrane region" description="Helical" evidence="5">
    <location>
        <begin position="37"/>
        <end position="57"/>
    </location>
</feature>
<dbReference type="PANTHER" id="PTHR43483">
    <property type="entry name" value="MEMBRANE TRANSPORTER PROTEIN HI_0806-RELATED"/>
    <property type="match status" value="1"/>
</dbReference>
<evidence type="ECO:0000313" key="7">
    <source>
        <dbReference type="Proteomes" id="UP001524944"/>
    </source>
</evidence>
<evidence type="ECO:0000256" key="4">
    <source>
        <dbReference type="ARBA" id="ARBA00023136"/>
    </source>
</evidence>
<dbReference type="InterPro" id="IPR002781">
    <property type="entry name" value="TM_pro_TauE-like"/>
</dbReference>
<keyword evidence="4 5" id="KW-0472">Membrane</keyword>
<dbReference type="Pfam" id="PF01925">
    <property type="entry name" value="TauE"/>
    <property type="match status" value="1"/>
</dbReference>
<feature type="transmembrane region" description="Helical" evidence="5">
    <location>
        <begin position="139"/>
        <end position="159"/>
    </location>
</feature>
<comment type="similarity">
    <text evidence="5">Belongs to the 4-toluene sulfonate uptake permease (TSUP) (TC 2.A.102) family.</text>
</comment>
<feature type="transmembrane region" description="Helical" evidence="5">
    <location>
        <begin position="240"/>
        <end position="257"/>
    </location>
</feature>
<evidence type="ECO:0000256" key="2">
    <source>
        <dbReference type="ARBA" id="ARBA00022692"/>
    </source>
</evidence>
<keyword evidence="2 5" id="KW-0812">Transmembrane</keyword>
<evidence type="ECO:0000256" key="1">
    <source>
        <dbReference type="ARBA" id="ARBA00004141"/>
    </source>
</evidence>
<dbReference type="Proteomes" id="UP001524944">
    <property type="component" value="Unassembled WGS sequence"/>
</dbReference>
<feature type="transmembrane region" description="Helical" evidence="5">
    <location>
        <begin position="263"/>
        <end position="281"/>
    </location>
</feature>
<dbReference type="RefSeq" id="WP_157677485.1">
    <property type="nucleotide sequence ID" value="NZ_CP022121.1"/>
</dbReference>
<comment type="caution">
    <text evidence="6">The sequence shown here is derived from an EMBL/GenBank/DDBJ whole genome shotgun (WGS) entry which is preliminary data.</text>
</comment>
<feature type="transmembrane region" description="Helical" evidence="5">
    <location>
        <begin position="106"/>
        <end position="127"/>
    </location>
</feature>
<keyword evidence="5" id="KW-1003">Cell membrane</keyword>
<accession>A0ABT1Y615</accession>
<protein>
    <recommendedName>
        <fullName evidence="5">Probable membrane transporter protein</fullName>
    </recommendedName>
</protein>
<evidence type="ECO:0000313" key="6">
    <source>
        <dbReference type="EMBL" id="MCR6546319.1"/>
    </source>
</evidence>
<organism evidence="6 7">
    <name type="scientific">Dehalobacterium formicoaceticum</name>
    <dbReference type="NCBI Taxonomy" id="51515"/>
    <lineage>
        <taxon>Bacteria</taxon>
        <taxon>Bacillati</taxon>
        <taxon>Bacillota</taxon>
        <taxon>Clostridia</taxon>
        <taxon>Eubacteriales</taxon>
        <taxon>Peptococcaceae</taxon>
        <taxon>Dehalobacterium</taxon>
    </lineage>
</organism>
<feature type="transmembrane region" description="Helical" evidence="5">
    <location>
        <begin position="171"/>
        <end position="202"/>
    </location>
</feature>
<reference evidence="6 7" key="1">
    <citation type="submission" date="2022-08" db="EMBL/GenBank/DDBJ databases">
        <title>Proteogenomics of the novel Dehalobacterium formicoaceticum strain EZ94 highlights a key role of methyltransferases during anaerobic dichloromethane degradation.</title>
        <authorList>
            <person name="Wasmund K."/>
        </authorList>
    </citation>
    <scope>NUCLEOTIDE SEQUENCE [LARGE SCALE GENOMIC DNA]</scope>
    <source>
        <strain evidence="6 7">EZ94</strain>
    </source>
</reference>
<sequence length="299" mass="31919">MPLVPILQAGIVAFAAAFGYVLLRVPNKKEKIARSNGSWSFLSIVGVITMFFDTLGIGSYGTLTAIFKKFKTMSDRLIPGTLNTCTVLPTAIEGLIYITIIDVEPLTLFSIIISSTLGAFFGAGIVAKLPEKKIQIGMGFALLIVALFMLAGQLGLMPTGGEATGLSGAKLIVAIIVTFLLGAFMTIGIGIFAPMMALVYALGLSPRVAFPLMMGSCAFLIPVAGMRFVKEDSYDYKSNIAIPLGGLLGIFVAAYIVKEIPLYALKWLVIFVLVYTSISMFKSAFSKKEIDSVPPITTV</sequence>
<evidence type="ECO:0000256" key="5">
    <source>
        <dbReference type="RuleBase" id="RU363041"/>
    </source>
</evidence>
<proteinExistence type="inferred from homology"/>
<keyword evidence="3 5" id="KW-1133">Transmembrane helix</keyword>
<feature type="transmembrane region" description="Helical" evidence="5">
    <location>
        <begin position="6"/>
        <end position="25"/>
    </location>
</feature>
<feature type="transmembrane region" description="Helical" evidence="5">
    <location>
        <begin position="208"/>
        <end position="228"/>
    </location>
</feature>
<name>A0ABT1Y615_9FIRM</name>
<gene>
    <name evidence="6" type="ORF">NVS47_12485</name>
</gene>
<comment type="subcellular location">
    <subcellularLocation>
        <location evidence="5">Cell membrane</location>
        <topology evidence="5">Multi-pass membrane protein</topology>
    </subcellularLocation>
    <subcellularLocation>
        <location evidence="1">Membrane</location>
        <topology evidence="1">Multi-pass membrane protein</topology>
    </subcellularLocation>
</comment>